<keyword evidence="15" id="KW-0539">Nucleus</keyword>
<gene>
    <name evidence="21" type="primary">11439451</name>
    <name evidence="19" type="ordered locus">MTR_3g077540</name>
    <name evidence="20" type="ORF">MtrunA17_Chr3g0117371</name>
</gene>
<dbReference type="Proteomes" id="UP000002051">
    <property type="component" value="Chromosome 3"/>
</dbReference>
<reference evidence="20" key="5">
    <citation type="journal article" date="2018" name="Nat. Plants">
        <title>Whole-genome landscape of Medicago truncatula symbiotic genes.</title>
        <authorList>
            <person name="Pecrix Y."/>
            <person name="Gamas P."/>
            <person name="Carrere S."/>
        </authorList>
    </citation>
    <scope>NUCLEOTIDE SEQUENCE</scope>
    <source>
        <tissue evidence="20">Leaves</tissue>
    </source>
</reference>
<evidence type="ECO:0000256" key="7">
    <source>
        <dbReference type="ARBA" id="ARBA00022763"/>
    </source>
</evidence>
<dbReference type="InterPro" id="IPR036890">
    <property type="entry name" value="HATPase_C_sf"/>
</dbReference>
<evidence type="ECO:0000256" key="15">
    <source>
        <dbReference type="ARBA" id="ARBA00023242"/>
    </source>
</evidence>
<dbReference type="GO" id="GO:0004519">
    <property type="term" value="F:endonuclease activity"/>
    <property type="evidence" value="ECO:0007669"/>
    <property type="project" value="UniProtKB-KW"/>
</dbReference>
<keyword evidence="11" id="KW-0694">RNA-binding</keyword>
<dbReference type="GO" id="GO:0031047">
    <property type="term" value="P:regulatory ncRNA-mediated gene silencing"/>
    <property type="evidence" value="ECO:0007669"/>
    <property type="project" value="UniProtKB-KW"/>
</dbReference>
<feature type="region of interest" description="Disordered" evidence="17">
    <location>
        <begin position="1"/>
        <end position="79"/>
    </location>
</feature>
<dbReference type="KEGG" id="mtr:11439451"/>
<protein>
    <submittedName>
        <fullName evidence="19">Histidine kinase-, DNA gyrase B</fullName>
    </submittedName>
    <submittedName>
        <fullName evidence="20">Putative histidine kinase-like ATPase domain-containing protein</fullName>
    </submittedName>
</protein>
<evidence type="ECO:0000256" key="8">
    <source>
        <dbReference type="ARBA" id="ARBA00022801"/>
    </source>
</evidence>
<keyword evidence="6" id="KW-0255">Endonuclease</keyword>
<evidence type="ECO:0000256" key="1">
    <source>
        <dbReference type="ARBA" id="ARBA00001936"/>
    </source>
</evidence>
<evidence type="ECO:0000256" key="14">
    <source>
        <dbReference type="ARBA" id="ARBA00023204"/>
    </source>
</evidence>
<dbReference type="GO" id="GO:0006325">
    <property type="term" value="P:chromatin organization"/>
    <property type="evidence" value="ECO:0007669"/>
    <property type="project" value="UniProtKB-KW"/>
</dbReference>
<comment type="similarity">
    <text evidence="3">Belongs to the MORC ATPase protein family.</text>
</comment>
<keyword evidence="4" id="KW-0540">Nuclease</keyword>
<keyword evidence="7" id="KW-0227">DNA damage</keyword>
<dbReference type="GO" id="GO:0005634">
    <property type="term" value="C:nucleus"/>
    <property type="evidence" value="ECO:0000318"/>
    <property type="project" value="GO_Central"/>
</dbReference>
<dbReference type="EMBL" id="CM001219">
    <property type="protein sequence ID" value="AES71491.2"/>
    <property type="molecule type" value="Genomic_DNA"/>
</dbReference>
<dbReference type="FunFam" id="3.30.565.10:FF:000075">
    <property type="entry name" value="MORC family CW-type zinc finger protein 4"/>
    <property type="match status" value="1"/>
</dbReference>
<feature type="domain" description="Morc S5" evidence="18">
    <location>
        <begin position="368"/>
        <end position="506"/>
    </location>
</feature>
<feature type="compositionally biased region" description="Polar residues" evidence="17">
    <location>
        <begin position="57"/>
        <end position="72"/>
    </location>
</feature>
<keyword evidence="8" id="KW-0378">Hydrolase</keyword>
<dbReference type="Gramene" id="rna17151">
    <property type="protein sequence ID" value="RHN68760.1"/>
    <property type="gene ID" value="gene17151"/>
</dbReference>
<dbReference type="AlphaFoldDB" id="G7J5D5"/>
<keyword evidence="9" id="KW-0067">ATP-binding</keyword>
<dbReference type="GO" id="GO:0031349">
    <property type="term" value="P:positive regulation of defense response"/>
    <property type="evidence" value="ECO:0007669"/>
    <property type="project" value="UniProtKB-ARBA"/>
</dbReference>
<evidence type="ECO:0000256" key="4">
    <source>
        <dbReference type="ARBA" id="ARBA00022722"/>
    </source>
</evidence>
<evidence type="ECO:0000313" key="23">
    <source>
        <dbReference type="Proteomes" id="UP000265566"/>
    </source>
</evidence>
<evidence type="ECO:0000256" key="13">
    <source>
        <dbReference type="ARBA" id="ARBA00023158"/>
    </source>
</evidence>
<dbReference type="Proteomes" id="UP000265566">
    <property type="component" value="Chromosome 3"/>
</dbReference>
<comment type="subcellular location">
    <subcellularLocation>
        <location evidence="2">Nucleus</location>
    </subcellularLocation>
</comment>
<dbReference type="PANTHER" id="PTHR23336">
    <property type="entry name" value="ZINC FINGER CW-TYPE COILED-COIL DOMAIN PROTEIN 3"/>
    <property type="match status" value="1"/>
</dbReference>
<reference evidence="19 22" key="1">
    <citation type="journal article" date="2011" name="Nature">
        <title>The Medicago genome provides insight into the evolution of rhizobial symbioses.</title>
        <authorList>
            <person name="Young N.D."/>
            <person name="Debelle F."/>
            <person name="Oldroyd G.E."/>
            <person name="Geurts R."/>
            <person name="Cannon S.B."/>
            <person name="Udvardi M.K."/>
            <person name="Benedito V.A."/>
            <person name="Mayer K.F."/>
            <person name="Gouzy J."/>
            <person name="Schoof H."/>
            <person name="Van de Peer Y."/>
            <person name="Proost S."/>
            <person name="Cook D.R."/>
            <person name="Meyers B.C."/>
            <person name="Spannagl M."/>
            <person name="Cheung F."/>
            <person name="De Mita S."/>
            <person name="Krishnakumar V."/>
            <person name="Gundlach H."/>
            <person name="Zhou S."/>
            <person name="Mudge J."/>
            <person name="Bharti A.K."/>
            <person name="Murray J.D."/>
            <person name="Naoumkina M.A."/>
            <person name="Rosen B."/>
            <person name="Silverstein K.A."/>
            <person name="Tang H."/>
            <person name="Rombauts S."/>
            <person name="Zhao P.X."/>
            <person name="Zhou P."/>
            <person name="Barbe V."/>
            <person name="Bardou P."/>
            <person name="Bechner M."/>
            <person name="Bellec A."/>
            <person name="Berger A."/>
            <person name="Berges H."/>
            <person name="Bidwell S."/>
            <person name="Bisseling T."/>
            <person name="Choisne N."/>
            <person name="Couloux A."/>
            <person name="Denny R."/>
            <person name="Deshpande S."/>
            <person name="Dai X."/>
            <person name="Doyle J.J."/>
            <person name="Dudez A.M."/>
            <person name="Farmer A.D."/>
            <person name="Fouteau S."/>
            <person name="Franken C."/>
            <person name="Gibelin C."/>
            <person name="Gish J."/>
            <person name="Goldstein S."/>
            <person name="Gonzalez A.J."/>
            <person name="Green P.J."/>
            <person name="Hallab A."/>
            <person name="Hartog M."/>
            <person name="Hua A."/>
            <person name="Humphray S.J."/>
            <person name="Jeong D.H."/>
            <person name="Jing Y."/>
            <person name="Jocker A."/>
            <person name="Kenton S.M."/>
            <person name="Kim D.J."/>
            <person name="Klee K."/>
            <person name="Lai H."/>
            <person name="Lang C."/>
            <person name="Lin S."/>
            <person name="Macmil S.L."/>
            <person name="Magdelenat G."/>
            <person name="Matthews L."/>
            <person name="McCorrison J."/>
            <person name="Monaghan E.L."/>
            <person name="Mun J.H."/>
            <person name="Najar F.Z."/>
            <person name="Nicholson C."/>
            <person name="Noirot C."/>
            <person name="O'Bleness M."/>
            <person name="Paule C.R."/>
            <person name="Poulain J."/>
            <person name="Prion F."/>
            <person name="Qin B."/>
            <person name="Qu C."/>
            <person name="Retzel E.F."/>
            <person name="Riddle C."/>
            <person name="Sallet E."/>
            <person name="Samain S."/>
            <person name="Samson N."/>
            <person name="Sanders I."/>
            <person name="Saurat O."/>
            <person name="Scarpelli C."/>
            <person name="Schiex T."/>
            <person name="Segurens B."/>
            <person name="Severin A.J."/>
            <person name="Sherrier D.J."/>
            <person name="Shi R."/>
            <person name="Sims S."/>
            <person name="Singer S.R."/>
            <person name="Sinharoy S."/>
            <person name="Sterck L."/>
            <person name="Viollet A."/>
            <person name="Wang B.B."/>
            <person name="Wang K."/>
            <person name="Wang M."/>
            <person name="Wang X."/>
            <person name="Warfsmann J."/>
            <person name="Weissenbach J."/>
            <person name="White D.D."/>
            <person name="White J.D."/>
            <person name="Wiley G.B."/>
            <person name="Wincker P."/>
            <person name="Xing Y."/>
            <person name="Yang L."/>
            <person name="Yao Z."/>
            <person name="Ying F."/>
            <person name="Zhai J."/>
            <person name="Zhou L."/>
            <person name="Zuber A."/>
            <person name="Denarie J."/>
            <person name="Dixon R.A."/>
            <person name="May G.D."/>
            <person name="Schwartz D.C."/>
            <person name="Rogers J."/>
            <person name="Quetier F."/>
            <person name="Town C.D."/>
            <person name="Roe B.A."/>
        </authorList>
    </citation>
    <scope>NUCLEOTIDE SEQUENCE [LARGE SCALE GENOMIC DNA]</scope>
    <source>
        <strain evidence="19">A17</strain>
        <strain evidence="21 22">cv. Jemalong A17</strain>
    </source>
</reference>
<dbReference type="InterPro" id="IPR041006">
    <property type="entry name" value="Morc_S5"/>
</dbReference>
<dbReference type="SUPFAM" id="SSF55874">
    <property type="entry name" value="ATPase domain of HSP90 chaperone/DNA topoisomerase II/histidine kinase"/>
    <property type="match status" value="1"/>
</dbReference>
<reference evidence="21" key="3">
    <citation type="submission" date="2015-04" db="UniProtKB">
        <authorList>
            <consortium name="EnsemblPlants"/>
        </authorList>
    </citation>
    <scope>IDENTIFICATION</scope>
    <source>
        <strain evidence="21">cv. Jemalong A17</strain>
    </source>
</reference>
<evidence type="ECO:0000256" key="3">
    <source>
        <dbReference type="ARBA" id="ARBA00007845"/>
    </source>
</evidence>
<evidence type="ECO:0000256" key="12">
    <source>
        <dbReference type="ARBA" id="ARBA00023054"/>
    </source>
</evidence>
<evidence type="ECO:0000256" key="16">
    <source>
        <dbReference type="SAM" id="Coils"/>
    </source>
</evidence>
<keyword evidence="14" id="KW-0234">DNA repair</keyword>
<dbReference type="EMBL" id="PSQE01000003">
    <property type="protein sequence ID" value="RHN68760.1"/>
    <property type="molecule type" value="Genomic_DNA"/>
</dbReference>
<dbReference type="PANTHER" id="PTHR23336:SF44">
    <property type="entry name" value="PROTEIN MICRORCHIDIA 6"/>
    <property type="match status" value="1"/>
</dbReference>
<keyword evidence="19" id="KW-0808">Transferase</keyword>
<keyword evidence="5" id="KW-0547">Nucleotide-binding</keyword>
<evidence type="ECO:0000313" key="19">
    <source>
        <dbReference type="EMBL" id="AES71491.2"/>
    </source>
</evidence>
<dbReference type="eggNOG" id="KOG1845">
    <property type="taxonomic scope" value="Eukaryota"/>
</dbReference>
<keyword evidence="13" id="KW-0943">RNA-mediated gene silencing</keyword>
<evidence type="ECO:0000256" key="9">
    <source>
        <dbReference type="ARBA" id="ARBA00022840"/>
    </source>
</evidence>
<keyword evidence="10" id="KW-0156">Chromatin regulator</keyword>
<keyword evidence="22" id="KW-1185">Reference proteome</keyword>
<dbReference type="GO" id="GO:0003723">
    <property type="term" value="F:RNA binding"/>
    <property type="evidence" value="ECO:0007669"/>
    <property type="project" value="UniProtKB-KW"/>
</dbReference>
<evidence type="ECO:0000256" key="2">
    <source>
        <dbReference type="ARBA" id="ARBA00004123"/>
    </source>
</evidence>
<name>G7J5D5_MEDTR</name>
<accession>A0A0C3VJE4</accession>
<evidence type="ECO:0000256" key="6">
    <source>
        <dbReference type="ARBA" id="ARBA00022759"/>
    </source>
</evidence>
<evidence type="ECO:0000256" key="17">
    <source>
        <dbReference type="SAM" id="MobiDB-lite"/>
    </source>
</evidence>
<feature type="coiled-coil region" evidence="16">
    <location>
        <begin position="607"/>
        <end position="641"/>
    </location>
</feature>
<dbReference type="InterPro" id="IPR045261">
    <property type="entry name" value="MORC_ATPase"/>
</dbReference>
<dbReference type="HOGENOM" id="CLU_011516_4_1_1"/>
<evidence type="ECO:0000256" key="11">
    <source>
        <dbReference type="ARBA" id="ARBA00022884"/>
    </source>
</evidence>
<dbReference type="GO" id="GO:0006281">
    <property type="term" value="P:DNA repair"/>
    <property type="evidence" value="ECO:0007669"/>
    <property type="project" value="UniProtKB-KW"/>
</dbReference>
<dbReference type="Gene3D" id="3.30.565.10">
    <property type="entry name" value="Histidine kinase-like ATPase, C-terminal domain"/>
    <property type="match status" value="1"/>
</dbReference>
<organism evidence="19 22">
    <name type="scientific">Medicago truncatula</name>
    <name type="common">Barrel medic</name>
    <name type="synonym">Medicago tribuloides</name>
    <dbReference type="NCBI Taxonomy" id="3880"/>
    <lineage>
        <taxon>Eukaryota</taxon>
        <taxon>Viridiplantae</taxon>
        <taxon>Streptophyta</taxon>
        <taxon>Embryophyta</taxon>
        <taxon>Tracheophyta</taxon>
        <taxon>Spermatophyta</taxon>
        <taxon>Magnoliopsida</taxon>
        <taxon>eudicotyledons</taxon>
        <taxon>Gunneridae</taxon>
        <taxon>Pentapetalae</taxon>
        <taxon>rosids</taxon>
        <taxon>fabids</taxon>
        <taxon>Fabales</taxon>
        <taxon>Fabaceae</taxon>
        <taxon>Papilionoideae</taxon>
        <taxon>50 kb inversion clade</taxon>
        <taxon>NPAAA clade</taxon>
        <taxon>Hologalegina</taxon>
        <taxon>IRL clade</taxon>
        <taxon>Trifolieae</taxon>
        <taxon>Medicago</taxon>
    </lineage>
</organism>
<evidence type="ECO:0000313" key="20">
    <source>
        <dbReference type="EMBL" id="RHN68760.1"/>
    </source>
</evidence>
<comment type="cofactor">
    <cofactor evidence="1">
        <name>Mn(2+)</name>
        <dbReference type="ChEBI" id="CHEBI:29035"/>
    </cofactor>
</comment>
<evidence type="ECO:0000256" key="5">
    <source>
        <dbReference type="ARBA" id="ARBA00022741"/>
    </source>
</evidence>
<evidence type="ECO:0000256" key="10">
    <source>
        <dbReference type="ARBA" id="ARBA00022853"/>
    </source>
</evidence>
<dbReference type="GO" id="GO:0016301">
    <property type="term" value="F:kinase activity"/>
    <property type="evidence" value="ECO:0007669"/>
    <property type="project" value="UniProtKB-KW"/>
</dbReference>
<reference evidence="19 22" key="2">
    <citation type="journal article" date="2014" name="BMC Genomics">
        <title>An improved genome release (version Mt4.0) for the model legume Medicago truncatula.</title>
        <authorList>
            <person name="Tang H."/>
            <person name="Krishnakumar V."/>
            <person name="Bidwell S."/>
            <person name="Rosen B."/>
            <person name="Chan A."/>
            <person name="Zhou S."/>
            <person name="Gentzbittel L."/>
            <person name="Childs K.L."/>
            <person name="Yandell M."/>
            <person name="Gundlach H."/>
            <person name="Mayer K.F."/>
            <person name="Schwartz D.C."/>
            <person name="Town C.D."/>
        </authorList>
    </citation>
    <scope>GENOME REANNOTATION</scope>
    <source>
        <strain evidence="21 22">cv. Jemalong A17</strain>
    </source>
</reference>
<keyword evidence="12 16" id="KW-0175">Coiled coil</keyword>
<proteinExistence type="inferred from homology"/>
<dbReference type="OrthoDB" id="757982at2759"/>
<dbReference type="EnsemblPlants" id="AES71491">
    <property type="protein sequence ID" value="AES71491"/>
    <property type="gene ID" value="MTR_3g077540"/>
</dbReference>
<accession>G7J5D5</accession>
<evidence type="ECO:0000313" key="21">
    <source>
        <dbReference type="EnsemblPlants" id="AES71491"/>
    </source>
</evidence>
<dbReference type="Pfam" id="PF13589">
    <property type="entry name" value="HATPase_c_3"/>
    <property type="match status" value="1"/>
</dbReference>
<sequence length="643" mass="72426">MGSVEVIDLSSDDESEKVRGIVPVKLEPGAVKQEHRRQAKCGKSQSRATGKDVEENFSGSVPSTGHSNSSVLEQGPSPIDDTGISYASPLCAAPLSRQFWKAGSYDEGHASQIGVKDGKNYLHVHPMFLHSNATSHKWAFGAIAELLDNAVDEIQNGATFVSVDKTSNPRDGSPALLIQDDGGGMDPEAMRRCMSFGFSDKNSKLSIGQYGNGFKTSSMRLGADAIVFSRHLNNGILTQSIGLLSYTFLTQTQLDRIVVPMVNYEFNTSTGSLDMLNGKEHFKANLSLLLRWSPYSSEADLLKQFDNMGSHGTKVIVYNLWLNDEGITELNFDTDPKDIRIAWDIKKIGTKPAWKRIQEEHIANRFRYSLRVYLSILYLRLPQTFQIILRGQAVKPHSIADDLKLVEFVKYTPQCGGGAVEELFVTIGFLKEAPHVNIHGFNVYHKHRLILPFWHVVRYQDSRGRGVVGIMQADFVEPTHDKQDFEKTSLFQKLEARLKSMTSEYWDTHCRLIGYRPAAKPQTPVAQSHPPLQKSLEYHNKRKTDELIDLQNRKKHASEECVTGTGFSQKKQITTTPADQVVNPETITLMQENNKLHANCLEFEKREEELNLKVTQLRSKIEEARHEYDRLLAELHSLDVKEE</sequence>
<dbReference type="GO" id="GO:0005524">
    <property type="term" value="F:ATP binding"/>
    <property type="evidence" value="ECO:0007669"/>
    <property type="project" value="UniProtKB-KW"/>
</dbReference>
<keyword evidence="19" id="KW-0418">Kinase</keyword>
<dbReference type="GO" id="GO:0016887">
    <property type="term" value="F:ATP hydrolysis activity"/>
    <property type="evidence" value="ECO:0007669"/>
    <property type="project" value="InterPro"/>
</dbReference>
<reference evidence="23" key="4">
    <citation type="journal article" date="2018" name="Nat. Plants">
        <title>Whole-genome landscape of Medicago truncatula symbiotic genes.</title>
        <authorList>
            <person name="Pecrix Y."/>
            <person name="Staton S.E."/>
            <person name="Sallet E."/>
            <person name="Lelandais-Briere C."/>
            <person name="Moreau S."/>
            <person name="Carrere S."/>
            <person name="Blein T."/>
            <person name="Jardinaud M.F."/>
            <person name="Latrasse D."/>
            <person name="Zouine M."/>
            <person name="Zahm M."/>
            <person name="Kreplak J."/>
            <person name="Mayjonade B."/>
            <person name="Satge C."/>
            <person name="Perez M."/>
            <person name="Cauet S."/>
            <person name="Marande W."/>
            <person name="Chantry-Darmon C."/>
            <person name="Lopez-Roques C."/>
            <person name="Bouchez O."/>
            <person name="Berard A."/>
            <person name="Debelle F."/>
            <person name="Munos S."/>
            <person name="Bendahmane A."/>
            <person name="Berges H."/>
            <person name="Niebel A."/>
            <person name="Buitink J."/>
            <person name="Frugier F."/>
            <person name="Benhamed M."/>
            <person name="Crespi M."/>
            <person name="Gouzy J."/>
            <person name="Gamas P."/>
        </authorList>
    </citation>
    <scope>NUCLEOTIDE SEQUENCE [LARGE SCALE GENOMIC DNA]</scope>
    <source>
        <strain evidence="23">cv. Jemalong A17</strain>
    </source>
</reference>
<evidence type="ECO:0000313" key="22">
    <source>
        <dbReference type="Proteomes" id="UP000002051"/>
    </source>
</evidence>
<dbReference type="STRING" id="3880.G7J5D5"/>
<evidence type="ECO:0000259" key="18">
    <source>
        <dbReference type="Pfam" id="PF17942"/>
    </source>
</evidence>
<dbReference type="Pfam" id="PF17942">
    <property type="entry name" value="Morc6_S5"/>
    <property type="match status" value="1"/>
</dbReference>